<reference evidence="1" key="1">
    <citation type="submission" date="2021-01" db="EMBL/GenBank/DDBJ databases">
        <authorList>
            <person name="Corre E."/>
            <person name="Pelletier E."/>
            <person name="Niang G."/>
            <person name="Scheremetjew M."/>
            <person name="Finn R."/>
            <person name="Kale V."/>
            <person name="Holt S."/>
            <person name="Cochrane G."/>
            <person name="Meng A."/>
            <person name="Brown T."/>
            <person name="Cohen L."/>
        </authorList>
    </citation>
    <scope>NUCLEOTIDE SEQUENCE</scope>
    <source>
        <strain evidence="1">CCMP1594</strain>
    </source>
</reference>
<name>A0A7S4FXU6_9EUGL</name>
<dbReference type="AlphaFoldDB" id="A0A7S4FXU6"/>
<gene>
    <name evidence="1" type="ORF">EGYM00163_LOCUS29866</name>
</gene>
<proteinExistence type="predicted"/>
<dbReference type="EMBL" id="HBJA01085695">
    <property type="protein sequence ID" value="CAE0818698.1"/>
    <property type="molecule type" value="Transcribed_RNA"/>
</dbReference>
<sequence>MFTAKKQSVGVWGKVAVCIQRGSAVALVVLVPWHIVELIADAHLNQISFFFLRGGGHSVSQDWYMFPFHSNTQGPSPRAILGHALRRQCCGDLQGVRYASPQRMQLA</sequence>
<protein>
    <submittedName>
        <fullName evidence="1">Uncharacterized protein</fullName>
    </submittedName>
</protein>
<evidence type="ECO:0000313" key="1">
    <source>
        <dbReference type="EMBL" id="CAE0818698.1"/>
    </source>
</evidence>
<organism evidence="1">
    <name type="scientific">Eutreptiella gymnastica</name>
    <dbReference type="NCBI Taxonomy" id="73025"/>
    <lineage>
        <taxon>Eukaryota</taxon>
        <taxon>Discoba</taxon>
        <taxon>Euglenozoa</taxon>
        <taxon>Euglenida</taxon>
        <taxon>Spirocuta</taxon>
        <taxon>Euglenophyceae</taxon>
        <taxon>Eutreptiales</taxon>
        <taxon>Eutreptiaceae</taxon>
        <taxon>Eutreptiella</taxon>
    </lineage>
</organism>
<accession>A0A7S4FXU6</accession>